<protein>
    <submittedName>
        <fullName evidence="2">Uncharacterized protein</fullName>
    </submittedName>
</protein>
<sequence length="634" mass="72575">MSLLSTPRPKNTPISPPWWKSPPPSSTSTPLPKTESSPSTHGSWSLPNGPSPTSVVPGGSCVILSGDHVTKYSKLYKTEIRRQLRGLHQAIQNIQVLSKLYDGSHKNRAPFSFRETLGKIFDTETFTARTSSLRHPSPQGVQEWRYEEFATELECQFQQGFRWELLNVEVLNSPRTITFLVRAVNADTDVTFLNTAYVQDGMICRIERQRTNYEIQPLIENLEAYFQLFSAGDRTNTVPKDFTRRFDAIYDTSAVSLSKQGLVSRDLMHESCIMLLERGAQLELTGYRAHEKGLSYTVKCRGQGHAFTSQSLAIVEQGRIVRVEPLKKKDTMYSKVAKKPVPEEFTSTMHAMENLKKFFGLYQGKRKIPTEFQGLLEMTFDPLLAARVPGSQSSTNESDNDSTDETLDYRELREEFAAHFRSGLTMKIIEMARVAPGLISYTIQAFNAIVDFTFRSLAQAKDGKIVRLTRQGTHYSIFPLLKSFRDYVALFADDRLVQDDWQERLDALFSKNEITIETGEDTIDYNRICASVPHFLERRGQVHLRSLERQKKGGFEYTVTYETDEYEETVKARAVVYRGQIVRIDVLENGLFYENLYRYGKEEDEVEGIEPTEELTETTYEEYDTDCEQSLDRV</sequence>
<dbReference type="InParanoid" id="B7G6T1"/>
<feature type="region of interest" description="Disordered" evidence="1">
    <location>
        <begin position="1"/>
        <end position="52"/>
    </location>
</feature>
<dbReference type="HOGENOM" id="CLU_431800_0_0_1"/>
<feature type="region of interest" description="Disordered" evidence="1">
    <location>
        <begin position="613"/>
        <end position="634"/>
    </location>
</feature>
<evidence type="ECO:0000313" key="3">
    <source>
        <dbReference type="Proteomes" id="UP000000759"/>
    </source>
</evidence>
<proteinExistence type="predicted"/>
<dbReference type="EMBL" id="CM000619">
    <property type="protein sequence ID" value="EEC45646.1"/>
    <property type="molecule type" value="Genomic_DNA"/>
</dbReference>
<evidence type="ECO:0000313" key="2">
    <source>
        <dbReference type="EMBL" id="EEC45646.1"/>
    </source>
</evidence>
<keyword evidence="3" id="KW-1185">Reference proteome</keyword>
<evidence type="ECO:0000256" key="1">
    <source>
        <dbReference type="SAM" id="MobiDB-lite"/>
    </source>
</evidence>
<dbReference type="AlphaFoldDB" id="B7G6T1"/>
<accession>B7G6T1</accession>
<feature type="compositionally biased region" description="Low complexity" evidence="1">
    <location>
        <begin position="26"/>
        <end position="40"/>
    </location>
</feature>
<gene>
    <name evidence="2" type="ORF">PHATRDRAFT_38772</name>
</gene>
<name>B7G6T1_PHATC</name>
<feature type="compositionally biased region" description="Polar residues" evidence="1">
    <location>
        <begin position="41"/>
        <end position="52"/>
    </location>
</feature>
<dbReference type="Proteomes" id="UP000000759">
    <property type="component" value="Chromosome 17"/>
</dbReference>
<dbReference type="RefSeq" id="XP_002182910.1">
    <property type="nucleotide sequence ID" value="XM_002182874.1"/>
</dbReference>
<feature type="compositionally biased region" description="Pro residues" evidence="1">
    <location>
        <begin position="14"/>
        <end position="25"/>
    </location>
</feature>
<dbReference type="GeneID" id="7203559"/>
<reference evidence="2 3" key="1">
    <citation type="journal article" date="2008" name="Nature">
        <title>The Phaeodactylum genome reveals the evolutionary history of diatom genomes.</title>
        <authorList>
            <person name="Bowler C."/>
            <person name="Allen A.E."/>
            <person name="Badger J.H."/>
            <person name="Grimwood J."/>
            <person name="Jabbari K."/>
            <person name="Kuo A."/>
            <person name="Maheswari U."/>
            <person name="Martens C."/>
            <person name="Maumus F."/>
            <person name="Otillar R.P."/>
            <person name="Rayko E."/>
            <person name="Salamov A."/>
            <person name="Vandepoele K."/>
            <person name="Beszteri B."/>
            <person name="Gruber A."/>
            <person name="Heijde M."/>
            <person name="Katinka M."/>
            <person name="Mock T."/>
            <person name="Valentin K."/>
            <person name="Verret F."/>
            <person name="Berges J.A."/>
            <person name="Brownlee C."/>
            <person name="Cadoret J.P."/>
            <person name="Chiovitti A."/>
            <person name="Choi C.J."/>
            <person name="Coesel S."/>
            <person name="De Martino A."/>
            <person name="Detter J.C."/>
            <person name="Durkin C."/>
            <person name="Falciatore A."/>
            <person name="Fournet J."/>
            <person name="Haruta M."/>
            <person name="Huysman M.J."/>
            <person name="Jenkins B.D."/>
            <person name="Jiroutova K."/>
            <person name="Jorgensen R.E."/>
            <person name="Joubert Y."/>
            <person name="Kaplan A."/>
            <person name="Kroger N."/>
            <person name="Kroth P.G."/>
            <person name="La Roche J."/>
            <person name="Lindquist E."/>
            <person name="Lommer M."/>
            <person name="Martin-Jezequel V."/>
            <person name="Lopez P.J."/>
            <person name="Lucas S."/>
            <person name="Mangogna M."/>
            <person name="McGinnis K."/>
            <person name="Medlin L.K."/>
            <person name="Montsant A."/>
            <person name="Oudot-Le Secq M.P."/>
            <person name="Napoli C."/>
            <person name="Obornik M."/>
            <person name="Parker M.S."/>
            <person name="Petit J.L."/>
            <person name="Porcel B.M."/>
            <person name="Poulsen N."/>
            <person name="Robison M."/>
            <person name="Rychlewski L."/>
            <person name="Rynearson T.A."/>
            <person name="Schmutz J."/>
            <person name="Shapiro H."/>
            <person name="Siaut M."/>
            <person name="Stanley M."/>
            <person name="Sussman M.R."/>
            <person name="Taylor A.R."/>
            <person name="Vardi A."/>
            <person name="von Dassow P."/>
            <person name="Vyverman W."/>
            <person name="Willis A."/>
            <person name="Wyrwicz L.S."/>
            <person name="Rokhsar D.S."/>
            <person name="Weissenbach J."/>
            <person name="Armbrust E.V."/>
            <person name="Green B.R."/>
            <person name="Van de Peer Y."/>
            <person name="Grigoriev I.V."/>
        </authorList>
    </citation>
    <scope>NUCLEOTIDE SEQUENCE [LARGE SCALE GENOMIC DNA]</scope>
    <source>
        <strain evidence="2 3">CCAP 1055/1</strain>
    </source>
</reference>
<dbReference type="KEGG" id="pti:PHATRDRAFT_38772"/>
<organism evidence="2 3">
    <name type="scientific">Phaeodactylum tricornutum (strain CCAP 1055/1)</name>
    <dbReference type="NCBI Taxonomy" id="556484"/>
    <lineage>
        <taxon>Eukaryota</taxon>
        <taxon>Sar</taxon>
        <taxon>Stramenopiles</taxon>
        <taxon>Ochrophyta</taxon>
        <taxon>Bacillariophyta</taxon>
        <taxon>Bacillariophyceae</taxon>
        <taxon>Bacillariophycidae</taxon>
        <taxon>Naviculales</taxon>
        <taxon>Phaeodactylaceae</taxon>
        <taxon>Phaeodactylum</taxon>
    </lineage>
</organism>
<dbReference type="PaxDb" id="2850-Phatr38772"/>
<reference evidence="3" key="2">
    <citation type="submission" date="2008-08" db="EMBL/GenBank/DDBJ databases">
        <authorList>
            <consortium name="Diatom Consortium"/>
            <person name="Grigoriev I."/>
            <person name="Grimwood J."/>
            <person name="Kuo A."/>
            <person name="Otillar R.P."/>
            <person name="Salamov A."/>
            <person name="Detter J.C."/>
            <person name="Lindquist E."/>
            <person name="Shapiro H."/>
            <person name="Lucas S."/>
            <person name="Glavina del Rio T."/>
            <person name="Pitluck S."/>
            <person name="Rokhsar D."/>
            <person name="Bowler C."/>
        </authorList>
    </citation>
    <scope>GENOME REANNOTATION</scope>
    <source>
        <strain evidence="3">CCAP 1055/1</strain>
    </source>
</reference>